<organism evidence="4 5">
    <name type="scientific">Polarella glacialis</name>
    <name type="common">Dinoflagellate</name>
    <dbReference type="NCBI Taxonomy" id="89957"/>
    <lineage>
        <taxon>Eukaryota</taxon>
        <taxon>Sar</taxon>
        <taxon>Alveolata</taxon>
        <taxon>Dinophyceae</taxon>
        <taxon>Suessiales</taxon>
        <taxon>Suessiaceae</taxon>
        <taxon>Polarella</taxon>
    </lineage>
</organism>
<protein>
    <recommendedName>
        <fullName evidence="1">Poly [ADP-ribose] polymerase</fullName>
        <shortName evidence="1">PARP</shortName>
        <ecNumber evidence="1">2.4.2.-</ecNumber>
    </recommendedName>
</protein>
<evidence type="ECO:0000313" key="5">
    <source>
        <dbReference type="Proteomes" id="UP000626109"/>
    </source>
</evidence>
<dbReference type="Proteomes" id="UP000626109">
    <property type="component" value="Unassembled WGS sequence"/>
</dbReference>
<evidence type="ECO:0000256" key="1">
    <source>
        <dbReference type="RuleBase" id="RU362114"/>
    </source>
</evidence>
<dbReference type="GO" id="GO:0005634">
    <property type="term" value="C:nucleus"/>
    <property type="evidence" value="ECO:0007669"/>
    <property type="project" value="TreeGrafter"/>
</dbReference>
<dbReference type="PANTHER" id="PTHR45740">
    <property type="entry name" value="POLY [ADP-RIBOSE] POLYMERASE"/>
    <property type="match status" value="1"/>
</dbReference>
<sequence>MDRDAVRGHQQRLRHSTPCAALHAMVLSFVALQPCSVLALTGTADAESTHVKSTDCPRKYCSAEARCPVGTWLMGCQTVPRGSWGVDTYGHSLSCYARGYGYEAPIRAEARCSSAFRTSRASSGTIREKDNQTLIATCPSGTVAVSCTCDENRTGGWLQFDPDSNGRCSRTIPVSDGHRRRTVQALCLEGETDWMLENTHAVVYYCGWAAGNVNRNDADCRSVMLDPSDIYLGGCGRGECQTLSDCQAKCDSCSSCQAVRYLGGTWARTGNMQCHMQGEISSDGNFQSNPDPSQWSFYVNARNKVCASTRFPYTFPRLEFFFGTAFPTSANFDAVLDSGKGFGVQKNPQGLAFGWSCDGDSNVDYSGGRRGLERGGSLGLNHFDRDSSCQTFTKRPTPANWEPKRKPKHPPVEWELAVPPGIYEVTVQYGDGAMAAGLKNGAACKIEGSVIYNSVCEFPDRECIIQTSVAVTDGRFTVTGYPFEARGCDSISKVVIQRAYRSGTVSEMPLKGVAAPLFFSDTACSQPVSPFSVVAVTGDGTQEISNTVDLEVAGGQSIWQPSCTTSTGFAACEPDQVRMYAQFGEPQVVRCAMVASTFLTMTRWRLSRSQDRGASWSSVAENIGLVMTDTTNYTAVAASVKLVGEIFFSNASQPLSDAATFAVAEGIAEFVGVPRRMVNLTVNMTTSQRRLGINGRQLLLPAALRIQATYIIRLPADSAMRQAAGAAAPGSVEAALVQASSNLSTQAYLTQLISRAVSLADPSVTISMVLISQPSRLSVPGVITRAARAATYNNTNHTITTRTQTHVQTGGDSGEDDEFVYWPWLLLIMLLCCCCWCCCCDCWPCPQIRRWRAARSALFSVIPDSKVVPSLVPPRTRPRQETDEMHMGKAISAAAVGSLPGYWSNSLGLRPERPDSLSFDQMVYVAQKNLAKFQGLMDITYRPIATQDRPCPRGTCGKVRGGCPCVQPGGSPGLPSGYKVKRVIRVEDSGMFERYVQRRNATKSSRVVAEALHPPLFTQESTGHRFTDVLAPLDASLNEAYLWHGTTVRVGLAIAQEDFSLRFSGSGAGSMYGQGLYFAESCTKADEYAPDEPGGHYEGTHALLLCRACLGKFYYVTDRDSGAKQKVESGEFDSTVGDRSAAVNTYREIVLYDPDQVYPEYLILYDRLDGGKTVEANDTPFHLQLPVYWVNVHRNPIVDSFSVHYTVREKVKELIQRLASGTCSGSKPVVQDVRRVEDSELWNRYVAFKAGLHQRLRSTGETRCLAPNELDGKPDSGHALTSKLLEDELDAEEAVSTENMDFALNELLLWHGTDADSATAIAESGFLIGGAGNAVKHGRRFGEGAYFAEDLAKSIAYAPASSAGVRYILLCRTVCGHIWYTEKSSDTNAQKAATKIPKAFSPCQPRQKRSSRVHPFRGCPGLSGVHCAACSLIKI</sequence>
<dbReference type="Pfam" id="PF00644">
    <property type="entry name" value="PARP"/>
    <property type="match status" value="2"/>
</dbReference>
<feature type="signal peptide" evidence="2">
    <location>
        <begin position="1"/>
        <end position="39"/>
    </location>
</feature>
<dbReference type="EC" id="2.4.2.-" evidence="1"/>
<dbReference type="GO" id="GO:1990404">
    <property type="term" value="F:NAD+-protein mono-ADP-ribosyltransferase activity"/>
    <property type="evidence" value="ECO:0007669"/>
    <property type="project" value="TreeGrafter"/>
</dbReference>
<keyword evidence="1" id="KW-0808">Transferase</keyword>
<dbReference type="PROSITE" id="PS51059">
    <property type="entry name" value="PARP_CATALYTIC"/>
    <property type="match status" value="2"/>
</dbReference>
<dbReference type="InterPro" id="IPR012317">
    <property type="entry name" value="Poly(ADP-ribose)pol_cat_dom"/>
</dbReference>
<dbReference type="InterPro" id="IPR008979">
    <property type="entry name" value="Galactose-bd-like_sf"/>
</dbReference>
<keyword evidence="1" id="KW-0328">Glycosyltransferase</keyword>
<comment type="caution">
    <text evidence="4">The sequence shown here is derived from an EMBL/GenBank/DDBJ whole genome shotgun (WGS) entry which is preliminary data.</text>
</comment>
<evidence type="ECO:0000313" key="4">
    <source>
        <dbReference type="EMBL" id="CAE8691322.1"/>
    </source>
</evidence>
<name>A0A813K337_POLGL</name>
<feature type="domain" description="PARP catalytic" evidence="3">
    <location>
        <begin position="1185"/>
        <end position="1435"/>
    </location>
</feature>
<gene>
    <name evidence="4" type="ORF">PGLA2088_LOCUS27365</name>
</gene>
<dbReference type="SUPFAM" id="SSF49785">
    <property type="entry name" value="Galactose-binding domain-like"/>
    <property type="match status" value="1"/>
</dbReference>
<dbReference type="GO" id="GO:0003950">
    <property type="term" value="F:NAD+ poly-ADP-ribosyltransferase activity"/>
    <property type="evidence" value="ECO:0007669"/>
    <property type="project" value="UniProtKB-UniRule"/>
</dbReference>
<dbReference type="EMBL" id="CAJNNW010027411">
    <property type="protein sequence ID" value="CAE8691322.1"/>
    <property type="molecule type" value="Genomic_DNA"/>
</dbReference>
<feature type="domain" description="PARP catalytic" evidence="3">
    <location>
        <begin position="971"/>
        <end position="1174"/>
    </location>
</feature>
<accession>A0A813K337</accession>
<feature type="chain" id="PRO_5032493669" description="Poly [ADP-ribose] polymerase" evidence="2">
    <location>
        <begin position="40"/>
        <end position="1435"/>
    </location>
</feature>
<keyword evidence="1" id="KW-0520">NAD</keyword>
<keyword evidence="2" id="KW-0732">Signal</keyword>
<dbReference type="InterPro" id="IPR051712">
    <property type="entry name" value="ARTD-AVP"/>
</dbReference>
<proteinExistence type="predicted"/>
<evidence type="ECO:0000259" key="3">
    <source>
        <dbReference type="PROSITE" id="PS51059"/>
    </source>
</evidence>
<dbReference type="SUPFAM" id="SSF56399">
    <property type="entry name" value="ADP-ribosylation"/>
    <property type="match status" value="2"/>
</dbReference>
<dbReference type="Gene3D" id="3.90.228.10">
    <property type="match status" value="2"/>
</dbReference>
<evidence type="ECO:0000256" key="2">
    <source>
        <dbReference type="SAM" id="SignalP"/>
    </source>
</evidence>
<reference evidence="4" key="1">
    <citation type="submission" date="2021-02" db="EMBL/GenBank/DDBJ databases">
        <authorList>
            <person name="Dougan E. K."/>
            <person name="Rhodes N."/>
            <person name="Thang M."/>
            <person name="Chan C."/>
        </authorList>
    </citation>
    <scope>NUCLEOTIDE SEQUENCE</scope>
</reference>
<dbReference type="PANTHER" id="PTHR45740:SF2">
    <property type="entry name" value="POLY [ADP-RIBOSE] POLYMERASE"/>
    <property type="match status" value="1"/>
</dbReference>